<reference evidence="11" key="1">
    <citation type="journal article" date="2020" name="Mitochondrial DNA Part B Resour">
        <title>Characteristics of the complete chloroplast genome of Halophila beccarii.</title>
        <authorList>
            <person name="Yu S."/>
            <person name="Li X."/>
            <person name="Jiang K."/>
            <person name="Chen X."/>
            <person name="Wang X."/>
        </authorList>
    </citation>
    <scope>NUCLEOTIDE SEQUENCE</scope>
</reference>
<feature type="signal peptide" evidence="9">
    <location>
        <begin position="1"/>
        <end position="21"/>
    </location>
</feature>
<evidence type="ECO:0000256" key="9">
    <source>
        <dbReference type="SAM" id="SignalP"/>
    </source>
</evidence>
<dbReference type="GO" id="GO:0015990">
    <property type="term" value="P:electron transport coupled proton transport"/>
    <property type="evidence" value="ECO:0007669"/>
    <property type="project" value="TreeGrafter"/>
</dbReference>
<keyword evidence="4" id="KW-0812">Transmembrane</keyword>
<evidence type="ECO:0000256" key="1">
    <source>
        <dbReference type="ARBA" id="ARBA00004141"/>
    </source>
</evidence>
<dbReference type="PANTHER" id="PTHR42829">
    <property type="entry name" value="NADH-UBIQUINONE OXIDOREDUCTASE CHAIN 5"/>
    <property type="match status" value="1"/>
</dbReference>
<keyword evidence="3" id="KW-0813">Transport</keyword>
<dbReference type="GO" id="GO:0008137">
    <property type="term" value="F:NADH dehydrogenase (ubiquinone) activity"/>
    <property type="evidence" value="ECO:0007669"/>
    <property type="project" value="InterPro"/>
</dbReference>
<dbReference type="Pfam" id="PF00361">
    <property type="entry name" value="Proton_antipo_M"/>
    <property type="match status" value="1"/>
</dbReference>
<dbReference type="GeneID" id="60458868"/>
<evidence type="ECO:0000256" key="6">
    <source>
        <dbReference type="ARBA" id="ARBA00022989"/>
    </source>
</evidence>
<keyword evidence="5" id="KW-1278">Translocase</keyword>
<dbReference type="RefSeq" id="YP_009973454.1">
    <property type="nucleotide sequence ID" value="NC_051970.1"/>
</dbReference>
<evidence type="ECO:0000256" key="8">
    <source>
        <dbReference type="ARBA" id="ARBA00023136"/>
    </source>
</evidence>
<comment type="subcellular location">
    <subcellularLocation>
        <location evidence="1">Membrane</location>
        <topology evidence="1">Multi-pass membrane protein</topology>
    </subcellularLocation>
</comment>
<dbReference type="EMBL" id="MN843749">
    <property type="protein sequence ID" value="QNH92896.1"/>
    <property type="molecule type" value="Genomic_DNA"/>
</dbReference>
<dbReference type="GO" id="GO:0009507">
    <property type="term" value="C:chloroplast"/>
    <property type="evidence" value="ECO:0007669"/>
    <property type="project" value="TreeGrafter"/>
</dbReference>
<evidence type="ECO:0000313" key="11">
    <source>
        <dbReference type="EMBL" id="QNH92905.1"/>
    </source>
</evidence>
<proteinExistence type="inferred from homology"/>
<dbReference type="InterPro" id="IPR003945">
    <property type="entry name" value="NU5C-like"/>
</dbReference>
<feature type="domain" description="NADH:quinone oxidoreductase/Mrp antiporter transmembrane" evidence="10">
    <location>
        <begin position="2"/>
        <end position="131"/>
    </location>
</feature>
<dbReference type="GO" id="GO:0042773">
    <property type="term" value="P:ATP synthesis coupled electron transport"/>
    <property type="evidence" value="ECO:0007669"/>
    <property type="project" value="InterPro"/>
</dbReference>
<keyword evidence="11" id="KW-0934">Plastid</keyword>
<evidence type="ECO:0000256" key="4">
    <source>
        <dbReference type="ARBA" id="ARBA00022692"/>
    </source>
</evidence>
<gene>
    <name evidence="11" type="primary">ndhF</name>
</gene>
<dbReference type="GO" id="GO:0016020">
    <property type="term" value="C:membrane"/>
    <property type="evidence" value="ECO:0007669"/>
    <property type="project" value="UniProtKB-SubCell"/>
</dbReference>
<comment type="similarity">
    <text evidence="2">Belongs to the complex I subunit 5 family.</text>
</comment>
<accession>A0A7G7YEI5</accession>
<dbReference type="EMBL" id="MN843749">
    <property type="protein sequence ID" value="QNH92905.1"/>
    <property type="molecule type" value="Genomic_DNA"/>
</dbReference>
<keyword evidence="9" id="KW-0732">Signal</keyword>
<protein>
    <submittedName>
        <fullName evidence="11">NADH-plastoquinone oxidoreductase subunit 5</fullName>
    </submittedName>
</protein>
<evidence type="ECO:0000256" key="7">
    <source>
        <dbReference type="ARBA" id="ARBA00023027"/>
    </source>
</evidence>
<keyword evidence="7" id="KW-0520">NAD</keyword>
<dbReference type="InterPro" id="IPR001750">
    <property type="entry name" value="ND/Mrp_TM"/>
</dbReference>
<organism evidence="11">
    <name type="scientific">Halophila beccarii</name>
    <dbReference type="NCBI Taxonomy" id="180123"/>
    <lineage>
        <taxon>Eukaryota</taxon>
        <taxon>Viridiplantae</taxon>
        <taxon>Streptophyta</taxon>
        <taxon>Embryophyta</taxon>
        <taxon>Tracheophyta</taxon>
        <taxon>Spermatophyta</taxon>
        <taxon>Magnoliopsida</taxon>
        <taxon>Liliopsida</taxon>
        <taxon>Hydrocharitaceae</taxon>
        <taxon>Halophila</taxon>
    </lineage>
</organism>
<evidence type="ECO:0000259" key="10">
    <source>
        <dbReference type="Pfam" id="PF00361"/>
    </source>
</evidence>
<evidence type="ECO:0000256" key="5">
    <source>
        <dbReference type="ARBA" id="ARBA00022967"/>
    </source>
</evidence>
<feature type="chain" id="PRO_5033909609" evidence="9">
    <location>
        <begin position="22"/>
        <end position="160"/>
    </location>
</feature>
<dbReference type="PANTHER" id="PTHR42829:SF2">
    <property type="entry name" value="NADH-UBIQUINONE OXIDOREDUCTASE CHAIN 5"/>
    <property type="match status" value="1"/>
</dbReference>
<evidence type="ECO:0000256" key="3">
    <source>
        <dbReference type="ARBA" id="ARBA00022448"/>
    </source>
</evidence>
<evidence type="ECO:0000256" key="2">
    <source>
        <dbReference type="ARBA" id="ARBA00008200"/>
    </source>
</evidence>
<keyword evidence="8" id="KW-0472">Membrane</keyword>
<dbReference type="AlphaFoldDB" id="A0A7G7YEI5"/>
<name>A0A7G7YEI5_9LILI</name>
<keyword evidence="6" id="KW-1133">Transmembrane helix</keyword>
<dbReference type="RefSeq" id="YP_009973445.1">
    <property type="nucleotide sequence ID" value="NC_051970.1"/>
</dbReference>
<dbReference type="GO" id="GO:0003954">
    <property type="term" value="F:NADH dehydrogenase activity"/>
    <property type="evidence" value="ECO:0007669"/>
    <property type="project" value="TreeGrafter"/>
</dbReference>
<geneLocation type="chloroplast" evidence="11"/>
<sequence>MNFISFIGVKTLLLGATLALAQRDMKRSLAYSTMSQLGYMMLALGIGSDRAVLFHLITHTYSKALLFLGSGSIIHSTEPIVGYSPEKSQNMALMGGFTRYVLITKRTFLLGTLSLCGIPPLACLWNGIQSLISPSSIQSLISPSRIRTYDQSVNSRPLYH</sequence>
<dbReference type="GeneID" id="60458878"/>
<keyword evidence="11" id="KW-0150">Chloroplast</keyword>